<dbReference type="Proteomes" id="UP000517916">
    <property type="component" value="Unassembled WGS sequence"/>
</dbReference>
<protein>
    <submittedName>
        <fullName evidence="2">Uncharacterized protein</fullName>
    </submittedName>
</protein>
<evidence type="ECO:0000313" key="2">
    <source>
        <dbReference type="EMBL" id="MBA8926761.1"/>
    </source>
</evidence>
<comment type="caution">
    <text evidence="2">The sequence shown here is derived from an EMBL/GenBank/DDBJ whole genome shotgun (WGS) entry which is preliminary data.</text>
</comment>
<name>A0ABR6BIN7_9PSEU</name>
<accession>A0ABR6BIN7</accession>
<reference evidence="2 3" key="1">
    <citation type="submission" date="2020-08" db="EMBL/GenBank/DDBJ databases">
        <title>Genomic Encyclopedia of Archaeal and Bacterial Type Strains, Phase II (KMG-II): from individual species to whole genera.</title>
        <authorList>
            <person name="Goeker M."/>
        </authorList>
    </citation>
    <scope>NUCLEOTIDE SEQUENCE [LARGE SCALE GENOMIC DNA]</scope>
    <source>
        <strain evidence="2 3">DSM 43850</strain>
    </source>
</reference>
<organism evidence="2 3">
    <name type="scientific">Kutzneria viridogrisea</name>
    <dbReference type="NCBI Taxonomy" id="47990"/>
    <lineage>
        <taxon>Bacteria</taxon>
        <taxon>Bacillati</taxon>
        <taxon>Actinomycetota</taxon>
        <taxon>Actinomycetes</taxon>
        <taxon>Pseudonocardiales</taxon>
        <taxon>Pseudonocardiaceae</taxon>
        <taxon>Kutzneria</taxon>
    </lineage>
</organism>
<feature type="compositionally biased region" description="Low complexity" evidence="1">
    <location>
        <begin position="54"/>
        <end position="67"/>
    </location>
</feature>
<dbReference type="EMBL" id="JACJID010000003">
    <property type="protein sequence ID" value="MBA8926761.1"/>
    <property type="molecule type" value="Genomic_DNA"/>
</dbReference>
<proteinExistence type="predicted"/>
<sequence length="67" mass="6833">MAKIGKSTAQKILVKWAADGSVTRTAGIVEGGRRAADLWAITEIDAEPVDQSDAAPAEATAAPAPTN</sequence>
<gene>
    <name evidence="2" type="ORF">BC739_003967</name>
</gene>
<evidence type="ECO:0000256" key="1">
    <source>
        <dbReference type="SAM" id="MobiDB-lite"/>
    </source>
</evidence>
<dbReference type="RefSeq" id="WP_025355887.1">
    <property type="nucleotide sequence ID" value="NZ_BAAABQ010000029.1"/>
</dbReference>
<keyword evidence="3" id="KW-1185">Reference proteome</keyword>
<evidence type="ECO:0000313" key="3">
    <source>
        <dbReference type="Proteomes" id="UP000517916"/>
    </source>
</evidence>
<feature type="region of interest" description="Disordered" evidence="1">
    <location>
        <begin position="45"/>
        <end position="67"/>
    </location>
</feature>